<protein>
    <recommendedName>
        <fullName evidence="2">heme o synthase</fullName>
        <ecNumber evidence="2">2.5.1.141</ecNumber>
    </recommendedName>
</protein>
<name>A0A2C8FA42_9BACT</name>
<comment type="catalytic activity">
    <reaction evidence="9">
        <text>heme b + (2E,6E)-farnesyl diphosphate + H2O = Fe(II)-heme o + diphosphate</text>
        <dbReference type="Rhea" id="RHEA:28070"/>
        <dbReference type="ChEBI" id="CHEBI:15377"/>
        <dbReference type="ChEBI" id="CHEBI:33019"/>
        <dbReference type="ChEBI" id="CHEBI:60344"/>
        <dbReference type="ChEBI" id="CHEBI:60530"/>
        <dbReference type="ChEBI" id="CHEBI:175763"/>
        <dbReference type="EC" id="2.5.1.141"/>
    </reaction>
</comment>
<dbReference type="GO" id="GO:0008495">
    <property type="term" value="F:protoheme IX farnesyltransferase activity"/>
    <property type="evidence" value="ECO:0007669"/>
    <property type="project" value="UniProtKB-EC"/>
</dbReference>
<feature type="transmembrane region" description="Helical" evidence="10">
    <location>
        <begin position="12"/>
        <end position="29"/>
    </location>
</feature>
<dbReference type="GO" id="GO:0006783">
    <property type="term" value="P:heme biosynthetic process"/>
    <property type="evidence" value="ECO:0007669"/>
    <property type="project" value="UniProtKB-KW"/>
</dbReference>
<proteinExistence type="predicted"/>
<evidence type="ECO:0000256" key="5">
    <source>
        <dbReference type="ARBA" id="ARBA00022692"/>
    </source>
</evidence>
<reference evidence="12" key="1">
    <citation type="submission" date="2017-09" db="EMBL/GenBank/DDBJ databases">
        <authorList>
            <person name="Regsiter A."/>
            <person name="William W."/>
        </authorList>
    </citation>
    <scope>NUCLEOTIDE SEQUENCE [LARGE SCALE GENOMIC DNA]</scope>
    <source>
        <strain evidence="12">500-1</strain>
    </source>
</reference>
<dbReference type="KEGG" id="pprf:DPRO_2395"/>
<evidence type="ECO:0000256" key="7">
    <source>
        <dbReference type="ARBA" id="ARBA00023133"/>
    </source>
</evidence>
<evidence type="ECO:0000256" key="2">
    <source>
        <dbReference type="ARBA" id="ARBA00012292"/>
    </source>
</evidence>
<dbReference type="Pfam" id="PF01040">
    <property type="entry name" value="UbiA"/>
    <property type="match status" value="1"/>
</dbReference>
<evidence type="ECO:0000256" key="3">
    <source>
        <dbReference type="ARBA" id="ARBA00022475"/>
    </source>
</evidence>
<dbReference type="PANTHER" id="PTHR43448">
    <property type="entry name" value="PROTOHEME IX FARNESYLTRANSFERASE, MITOCHONDRIAL"/>
    <property type="match status" value="1"/>
</dbReference>
<evidence type="ECO:0000313" key="12">
    <source>
        <dbReference type="Proteomes" id="UP000219215"/>
    </source>
</evidence>
<dbReference type="InterPro" id="IPR006369">
    <property type="entry name" value="Protohaem_IX_farnesylTrfase"/>
</dbReference>
<dbReference type="InterPro" id="IPR044878">
    <property type="entry name" value="UbiA_sf"/>
</dbReference>
<dbReference type="EC" id="2.5.1.141" evidence="2"/>
<dbReference type="OrthoDB" id="9814417at2"/>
<dbReference type="EMBL" id="LT907975">
    <property type="protein sequence ID" value="SOB59302.1"/>
    <property type="molecule type" value="Genomic_DNA"/>
</dbReference>
<dbReference type="PANTHER" id="PTHR43448:SF2">
    <property type="entry name" value="PROTOHEME IX FARNESYLTRANSFERASE, MITOCHONDRIAL"/>
    <property type="match status" value="1"/>
</dbReference>
<evidence type="ECO:0000256" key="4">
    <source>
        <dbReference type="ARBA" id="ARBA00022679"/>
    </source>
</evidence>
<dbReference type="Gene3D" id="1.10.357.140">
    <property type="entry name" value="UbiA prenyltransferase"/>
    <property type="match status" value="1"/>
</dbReference>
<dbReference type="RefSeq" id="WP_097012188.1">
    <property type="nucleotide sequence ID" value="NZ_LT907975.1"/>
</dbReference>
<dbReference type="PROSITE" id="PS00943">
    <property type="entry name" value="UBIA"/>
    <property type="match status" value="1"/>
</dbReference>
<keyword evidence="5 10" id="KW-0812">Transmembrane</keyword>
<comment type="subcellular location">
    <subcellularLocation>
        <location evidence="1">Membrane</location>
        <topology evidence="1">Multi-pass membrane protein</topology>
    </subcellularLocation>
</comment>
<evidence type="ECO:0000256" key="6">
    <source>
        <dbReference type="ARBA" id="ARBA00022989"/>
    </source>
</evidence>
<dbReference type="InterPro" id="IPR030470">
    <property type="entry name" value="UbiA_prenylTrfase_CS"/>
</dbReference>
<evidence type="ECO:0000256" key="9">
    <source>
        <dbReference type="ARBA" id="ARBA00047690"/>
    </source>
</evidence>
<evidence type="ECO:0000313" key="11">
    <source>
        <dbReference type="EMBL" id="SOB59302.1"/>
    </source>
</evidence>
<feature type="transmembrane region" description="Helical" evidence="10">
    <location>
        <begin position="76"/>
        <end position="97"/>
    </location>
</feature>
<accession>A0A2C8FA42</accession>
<feature type="transmembrane region" description="Helical" evidence="10">
    <location>
        <begin position="204"/>
        <end position="224"/>
    </location>
</feature>
<dbReference type="InterPro" id="IPR000537">
    <property type="entry name" value="UbiA_prenyltransferase"/>
</dbReference>
<feature type="transmembrane region" description="Helical" evidence="10">
    <location>
        <begin position="155"/>
        <end position="176"/>
    </location>
</feature>
<dbReference type="AlphaFoldDB" id="A0A2C8FA42"/>
<evidence type="ECO:0000256" key="10">
    <source>
        <dbReference type="SAM" id="Phobius"/>
    </source>
</evidence>
<keyword evidence="3" id="KW-1003">Cell membrane</keyword>
<feature type="transmembrane region" description="Helical" evidence="10">
    <location>
        <begin position="103"/>
        <end position="123"/>
    </location>
</feature>
<evidence type="ECO:0000256" key="8">
    <source>
        <dbReference type="ARBA" id="ARBA00023136"/>
    </source>
</evidence>
<gene>
    <name evidence="11" type="ORF">DPRO_2395</name>
</gene>
<feature type="transmembrane region" description="Helical" evidence="10">
    <location>
        <begin position="130"/>
        <end position="149"/>
    </location>
</feature>
<feature type="transmembrane region" description="Helical" evidence="10">
    <location>
        <begin position="35"/>
        <end position="55"/>
    </location>
</feature>
<keyword evidence="6 10" id="KW-1133">Transmembrane helix</keyword>
<keyword evidence="8 10" id="KW-0472">Membrane</keyword>
<keyword evidence="4 11" id="KW-0808">Transferase</keyword>
<sequence length="275" mass="29621">MKRYVDLMRYRVSLAVTAGSLFGALFYGGPNVIDGVATAIGAGLLCAGSSALNQIQERAYDARMDRTRHRPVASGALSVDHALLVSLVLMISGLVLFSLTGGWPLLLLGLAVPVIYNGMYTPLKPITPMALLVGGVSGALPPLTGWMGAGGSMTAPAIVGVTVVFYLWQVPHFWLLQEKHREDYERAGFATLGKRLPKAFYKPLLALWVAAYFLALGYLAVMNVMASVHWLMPPGLLFMGGWTLFSVAREHNRRAAMTIYASLPLTLAAVLANTL</sequence>
<feature type="transmembrane region" description="Helical" evidence="10">
    <location>
        <begin position="230"/>
        <end position="248"/>
    </location>
</feature>
<keyword evidence="7" id="KW-0350">Heme biosynthesis</keyword>
<dbReference type="Proteomes" id="UP000219215">
    <property type="component" value="Chromosome DPRO"/>
</dbReference>
<keyword evidence="12" id="KW-1185">Reference proteome</keyword>
<organism evidence="11 12">
    <name type="scientific">Pseudodesulfovibrio profundus</name>
    <dbReference type="NCBI Taxonomy" id="57320"/>
    <lineage>
        <taxon>Bacteria</taxon>
        <taxon>Pseudomonadati</taxon>
        <taxon>Thermodesulfobacteriota</taxon>
        <taxon>Desulfovibrionia</taxon>
        <taxon>Desulfovibrionales</taxon>
        <taxon>Desulfovibrionaceae</taxon>
    </lineage>
</organism>
<evidence type="ECO:0000256" key="1">
    <source>
        <dbReference type="ARBA" id="ARBA00004141"/>
    </source>
</evidence>
<dbReference type="GO" id="GO:0016020">
    <property type="term" value="C:membrane"/>
    <property type="evidence" value="ECO:0007669"/>
    <property type="project" value="UniProtKB-SubCell"/>
</dbReference>